<dbReference type="PANTHER" id="PTHR23070">
    <property type="entry name" value="BCS1 AAA-TYPE ATPASE"/>
    <property type="match status" value="1"/>
</dbReference>
<evidence type="ECO:0000259" key="3">
    <source>
        <dbReference type="SMART" id="SM00382"/>
    </source>
</evidence>
<dbReference type="InterPro" id="IPR050747">
    <property type="entry name" value="Mitochondrial_chaperone_BCS1"/>
</dbReference>
<dbReference type="Proteomes" id="UP000015453">
    <property type="component" value="Unassembled WGS sequence"/>
</dbReference>
<feature type="transmembrane region" description="Helical" evidence="2">
    <location>
        <begin position="6"/>
        <end position="28"/>
    </location>
</feature>
<comment type="similarity">
    <text evidence="1">Belongs to the AAA ATPase family. BCS1 subfamily.</text>
</comment>
<dbReference type="Pfam" id="PF25568">
    <property type="entry name" value="AAA_lid_At3g28540"/>
    <property type="match status" value="1"/>
</dbReference>
<dbReference type="InterPro" id="IPR003959">
    <property type="entry name" value="ATPase_AAA_core"/>
</dbReference>
<keyword evidence="2" id="KW-0472">Membrane</keyword>
<evidence type="ECO:0000313" key="5">
    <source>
        <dbReference type="Proteomes" id="UP000015453"/>
    </source>
</evidence>
<dbReference type="Pfam" id="PF00004">
    <property type="entry name" value="AAA"/>
    <property type="match status" value="1"/>
</dbReference>
<evidence type="ECO:0000256" key="1">
    <source>
        <dbReference type="ARBA" id="ARBA00007448"/>
    </source>
</evidence>
<name>S8EGI4_9LAMI</name>
<dbReference type="SUPFAM" id="SSF52540">
    <property type="entry name" value="P-loop containing nucleoside triphosphate hydrolases"/>
    <property type="match status" value="1"/>
</dbReference>
<accession>S8EGI4</accession>
<dbReference type="SMART" id="SM00382">
    <property type="entry name" value="AAA"/>
    <property type="match status" value="1"/>
</dbReference>
<organism evidence="4 5">
    <name type="scientific">Genlisea aurea</name>
    <dbReference type="NCBI Taxonomy" id="192259"/>
    <lineage>
        <taxon>Eukaryota</taxon>
        <taxon>Viridiplantae</taxon>
        <taxon>Streptophyta</taxon>
        <taxon>Embryophyta</taxon>
        <taxon>Tracheophyta</taxon>
        <taxon>Spermatophyta</taxon>
        <taxon>Magnoliopsida</taxon>
        <taxon>eudicotyledons</taxon>
        <taxon>Gunneridae</taxon>
        <taxon>Pentapetalae</taxon>
        <taxon>asterids</taxon>
        <taxon>lamiids</taxon>
        <taxon>Lamiales</taxon>
        <taxon>Lentibulariaceae</taxon>
        <taxon>Genlisea</taxon>
    </lineage>
</organism>
<feature type="domain" description="AAA+ ATPase" evidence="3">
    <location>
        <begin position="207"/>
        <end position="330"/>
    </location>
</feature>
<comment type="caution">
    <text evidence="4">The sequence shown here is derived from an EMBL/GenBank/DDBJ whole genome shotgun (WGS) entry which is preliminary data.</text>
</comment>
<sequence>LCCLAMFLLSLFFIASVVLLLVPTTTLIRHTLKTRLRRWYAEDSFYVHQSYRIPKYNDAMQENLLFRKAYSYLNSLPSVEDSDFAKLYSSFTPWDIITLVVDENQTTVVDTFLGSRIRRNDRRRILVPYLQHIHQVYDEMEQKRNSVRLLFINATTGTNGRWRSTPFTHPATMETIVMDPDLKNRIKADLENFVKSRQYYHRLGRVWKRNYLLYGASGTGKSTFIAAMAKFLGYDIYEIDPRELLRGDSDLKQLLLQTTNKSLIVIEDLDRYLAEKSAAAAGILNFMDGLLSGCGEERMVVLTMNSKEKMDVSLLRPGRIDVHIHFPLCDFTAFKALAISHLGLKDHKLFPRLEGMFQKGTTLSQAELCEIMISNRTSPSRALKTVITALQMEDYSASTRAETKLKNHRAEEDCVDNGMAIHPHPIKEIRSLYGLLRARSRKASVDRLELETEEN</sequence>
<evidence type="ECO:0000256" key="2">
    <source>
        <dbReference type="SAM" id="Phobius"/>
    </source>
</evidence>
<keyword evidence="5" id="KW-1185">Reference proteome</keyword>
<keyword evidence="2" id="KW-0812">Transmembrane</keyword>
<proteinExistence type="inferred from homology"/>
<dbReference type="InterPro" id="IPR003593">
    <property type="entry name" value="AAA+_ATPase"/>
</dbReference>
<reference evidence="4 5" key="1">
    <citation type="journal article" date="2013" name="BMC Genomics">
        <title>The miniature genome of a carnivorous plant Genlisea aurea contains a low number of genes and short non-coding sequences.</title>
        <authorList>
            <person name="Leushkin E.V."/>
            <person name="Sutormin R.A."/>
            <person name="Nabieva E.R."/>
            <person name="Penin A.A."/>
            <person name="Kondrashov A.S."/>
            <person name="Logacheva M.D."/>
        </authorList>
    </citation>
    <scope>NUCLEOTIDE SEQUENCE [LARGE SCALE GENOMIC DNA]</scope>
</reference>
<dbReference type="EMBL" id="AUSU01001107">
    <property type="protein sequence ID" value="EPS71797.1"/>
    <property type="molecule type" value="Genomic_DNA"/>
</dbReference>
<dbReference type="InterPro" id="IPR027417">
    <property type="entry name" value="P-loop_NTPase"/>
</dbReference>
<dbReference type="AlphaFoldDB" id="S8EGI4"/>
<dbReference type="InterPro" id="IPR058017">
    <property type="entry name" value="At3g28540-like_C"/>
</dbReference>
<gene>
    <name evidence="4" type="ORF">M569_02959</name>
</gene>
<dbReference type="OrthoDB" id="10251412at2759"/>
<evidence type="ECO:0000313" key="4">
    <source>
        <dbReference type="EMBL" id="EPS71797.1"/>
    </source>
</evidence>
<feature type="non-terminal residue" evidence="4">
    <location>
        <position position="1"/>
    </location>
</feature>
<dbReference type="GO" id="GO:0016887">
    <property type="term" value="F:ATP hydrolysis activity"/>
    <property type="evidence" value="ECO:0007669"/>
    <property type="project" value="InterPro"/>
</dbReference>
<dbReference type="GO" id="GO:0005524">
    <property type="term" value="F:ATP binding"/>
    <property type="evidence" value="ECO:0007669"/>
    <property type="project" value="InterPro"/>
</dbReference>
<feature type="non-terminal residue" evidence="4">
    <location>
        <position position="455"/>
    </location>
</feature>
<dbReference type="Gene3D" id="3.40.50.300">
    <property type="entry name" value="P-loop containing nucleotide triphosphate hydrolases"/>
    <property type="match status" value="1"/>
</dbReference>
<keyword evidence="2" id="KW-1133">Transmembrane helix</keyword>
<protein>
    <recommendedName>
        <fullName evidence="3">AAA+ ATPase domain-containing protein</fullName>
    </recommendedName>
</protein>